<dbReference type="EMBL" id="WNTK01000013">
    <property type="protein sequence ID" value="KAG9474157.1"/>
    <property type="molecule type" value="Genomic_DNA"/>
</dbReference>
<organism evidence="1 2">
    <name type="scientific">Eleutherodactylus coqui</name>
    <name type="common">Puerto Rican coqui</name>
    <dbReference type="NCBI Taxonomy" id="57060"/>
    <lineage>
        <taxon>Eukaryota</taxon>
        <taxon>Metazoa</taxon>
        <taxon>Chordata</taxon>
        <taxon>Craniata</taxon>
        <taxon>Vertebrata</taxon>
        <taxon>Euteleostomi</taxon>
        <taxon>Amphibia</taxon>
        <taxon>Batrachia</taxon>
        <taxon>Anura</taxon>
        <taxon>Neobatrachia</taxon>
        <taxon>Hyloidea</taxon>
        <taxon>Eleutherodactylidae</taxon>
        <taxon>Eleutherodactylinae</taxon>
        <taxon>Eleutherodactylus</taxon>
        <taxon>Eleutherodactylus</taxon>
    </lineage>
</organism>
<sequence>MYNLLFSFMHQDERKHALRLSKHESIERDHTNSQQGHQEPAAGYVTKLQPKLTCAVLNNLSACGVCSLSSLFPSCTKLQYLNKSPRYSYI</sequence>
<evidence type="ECO:0000313" key="1">
    <source>
        <dbReference type="EMBL" id="KAG9474157.1"/>
    </source>
</evidence>
<accession>A0A8J6JZS1</accession>
<comment type="caution">
    <text evidence="1">The sequence shown here is derived from an EMBL/GenBank/DDBJ whole genome shotgun (WGS) entry which is preliminary data.</text>
</comment>
<reference evidence="1" key="1">
    <citation type="thesis" date="2020" institute="ProQuest LLC" country="789 East Eisenhower Parkway, Ann Arbor, MI, USA">
        <title>Comparative Genomics and Chromosome Evolution.</title>
        <authorList>
            <person name="Mudd A.B."/>
        </authorList>
    </citation>
    <scope>NUCLEOTIDE SEQUENCE</scope>
    <source>
        <strain evidence="1">HN-11 Male</strain>
        <tissue evidence="1">Kidney and liver</tissue>
    </source>
</reference>
<name>A0A8J6JZS1_ELECQ</name>
<proteinExistence type="predicted"/>
<dbReference type="Proteomes" id="UP000770717">
    <property type="component" value="Unassembled WGS sequence"/>
</dbReference>
<dbReference type="AlphaFoldDB" id="A0A8J6JZS1"/>
<protein>
    <submittedName>
        <fullName evidence="1">Uncharacterized protein</fullName>
    </submittedName>
</protein>
<keyword evidence="2" id="KW-1185">Reference proteome</keyword>
<evidence type="ECO:0000313" key="2">
    <source>
        <dbReference type="Proteomes" id="UP000770717"/>
    </source>
</evidence>
<gene>
    <name evidence="1" type="ORF">GDO78_004453</name>
</gene>